<dbReference type="InterPro" id="IPR005039">
    <property type="entry name" value="Ant_C"/>
</dbReference>
<dbReference type="EMBL" id="MK494092">
    <property type="protein sequence ID" value="QBP29145.1"/>
    <property type="molecule type" value="Genomic_DNA"/>
</dbReference>
<dbReference type="Pfam" id="PF03374">
    <property type="entry name" value="ANT"/>
    <property type="match status" value="1"/>
</dbReference>
<dbReference type="KEGG" id="vg:65119077"/>
<dbReference type="GeneID" id="65119077"/>
<gene>
    <name evidence="3" type="primary">59</name>
    <name evidence="3" type="ORF">SEA_SILVERLEAF_60</name>
</gene>
<keyword evidence="4" id="KW-1185">Reference proteome</keyword>
<evidence type="ECO:0000313" key="4">
    <source>
        <dbReference type="Proteomes" id="UP000294870"/>
    </source>
</evidence>
<name>A0A482J8Z7_9CAUD</name>
<dbReference type="InterPro" id="IPR003497">
    <property type="entry name" value="BRO_N_domain"/>
</dbReference>
<organism evidence="3 4">
    <name type="scientific">Mycobacterium phage Silverleaf</name>
    <dbReference type="NCBI Taxonomy" id="2517969"/>
    <lineage>
        <taxon>Viruses</taxon>
        <taxon>Duplodnaviria</taxon>
        <taxon>Heunggongvirae</taxon>
        <taxon>Uroviricota</taxon>
        <taxon>Caudoviricetes</taxon>
        <taxon>Vilmaviridae</taxon>
        <taxon>Lclasvirinae</taxon>
        <taxon>Bronvirus</taxon>
        <taxon>Bronvirus silverleaf</taxon>
    </lineage>
</organism>
<dbReference type="RefSeq" id="YP_010101365.1">
    <property type="nucleotide sequence ID" value="NC_055790.1"/>
</dbReference>
<proteinExistence type="predicted"/>
<evidence type="ECO:0000259" key="2">
    <source>
        <dbReference type="Pfam" id="PF03374"/>
    </source>
</evidence>
<reference evidence="3 4" key="1">
    <citation type="submission" date="2019-02" db="EMBL/GenBank/DDBJ databases">
        <authorList>
            <person name="Valenzuela R.K."/>
            <person name="Sawyer E."/>
            <person name="Patton C.J."/>
            <person name="Kotturi H."/>
            <person name="Garlena R.A."/>
            <person name="Russell D.A."/>
            <person name="Pope W.H."/>
            <person name="Jacobs-Sera D."/>
            <person name="Hatfull G.F."/>
        </authorList>
    </citation>
    <scope>NUCLEOTIDE SEQUENCE [LARGE SCALE GENOMIC DNA]</scope>
</reference>
<feature type="domain" description="Antirepressor protein C-terminal" evidence="2">
    <location>
        <begin position="162"/>
        <end position="262"/>
    </location>
</feature>
<dbReference type="Proteomes" id="UP000294870">
    <property type="component" value="Segment"/>
</dbReference>
<feature type="domain" description="Bro-N" evidence="1">
    <location>
        <begin position="30"/>
        <end position="120"/>
    </location>
</feature>
<sequence length="272" mass="29858">MAVITGDLDLFSDGDVIAVGSDVESPFDAIKLDGERWSARDLMPLLGYRNWREFAGAIDRAKLTAQNMGEDVTRLFGSAPKKVNGGRPAEDYHLTRYAAYLVAMNGDPRKPEIAAAQTYFAVKTREAEVAKPLSGKELLAAALVEANAVLEARTKELTEAKQQVALAAPKAEFYDKFVDANGSVSVGTVAKILGLSQNKLFDRLRLIGVFIGTGHLRNTPYQRYMHHFEVKTHTVTHNDGTQHVSYTTRVRPSGVHFIAKKLGITIENKGVE</sequence>
<protein>
    <submittedName>
        <fullName evidence="3">Antirepressor</fullName>
    </submittedName>
</protein>
<evidence type="ECO:0000259" key="1">
    <source>
        <dbReference type="Pfam" id="PF02498"/>
    </source>
</evidence>
<accession>A0A482J8Z7</accession>
<evidence type="ECO:0000313" key="3">
    <source>
        <dbReference type="EMBL" id="QBP29145.1"/>
    </source>
</evidence>
<dbReference type="Pfam" id="PF02498">
    <property type="entry name" value="Bro-N"/>
    <property type="match status" value="1"/>
</dbReference>
<dbReference type="GO" id="GO:0003677">
    <property type="term" value="F:DNA binding"/>
    <property type="evidence" value="ECO:0007669"/>
    <property type="project" value="InterPro"/>
</dbReference>